<feature type="domain" description="Glycosyltransferase 2-like" evidence="1">
    <location>
        <begin position="3"/>
        <end position="173"/>
    </location>
</feature>
<dbReference type="PANTHER" id="PTHR43685">
    <property type="entry name" value="GLYCOSYLTRANSFERASE"/>
    <property type="match status" value="1"/>
</dbReference>
<dbReference type="CDD" id="cd00761">
    <property type="entry name" value="Glyco_tranf_GTA_type"/>
    <property type="match status" value="1"/>
</dbReference>
<evidence type="ECO:0000313" key="3">
    <source>
        <dbReference type="Proteomes" id="UP000502699"/>
    </source>
</evidence>
<dbReference type="Pfam" id="PF00535">
    <property type="entry name" value="Glycos_transf_2"/>
    <property type="match status" value="1"/>
</dbReference>
<evidence type="ECO:0000313" key="2">
    <source>
        <dbReference type="EMBL" id="QIK36950.1"/>
    </source>
</evidence>
<keyword evidence="3" id="KW-1185">Reference proteome</keyword>
<organism evidence="2 3">
    <name type="scientific">Caldichromatium japonicum</name>
    <dbReference type="NCBI Taxonomy" id="2699430"/>
    <lineage>
        <taxon>Bacteria</taxon>
        <taxon>Pseudomonadati</taxon>
        <taxon>Pseudomonadota</taxon>
        <taxon>Gammaproteobacteria</taxon>
        <taxon>Chromatiales</taxon>
        <taxon>Chromatiaceae</taxon>
        <taxon>Caldichromatium</taxon>
    </lineage>
</organism>
<dbReference type="AlphaFoldDB" id="A0A6G7VAL8"/>
<gene>
    <name evidence="2" type="ORF">GWK36_01855</name>
</gene>
<name>A0A6G7VAL8_9GAMM</name>
<dbReference type="PANTHER" id="PTHR43685:SF3">
    <property type="entry name" value="SLR2126 PROTEIN"/>
    <property type="match status" value="1"/>
</dbReference>
<protein>
    <submittedName>
        <fullName evidence="2">Glycosyltransferase family 2 protein</fullName>
    </submittedName>
</protein>
<dbReference type="Proteomes" id="UP000502699">
    <property type="component" value="Chromosome"/>
</dbReference>
<dbReference type="InterPro" id="IPR029044">
    <property type="entry name" value="Nucleotide-diphossugar_trans"/>
</dbReference>
<accession>A0A6G7VAL8</accession>
<dbReference type="KEGG" id="cjap:GWK36_01855"/>
<reference evidence="3" key="1">
    <citation type="submission" date="2020-01" db="EMBL/GenBank/DDBJ databases">
        <title>Caldichromatium gen. nov., sp. nov., a thermophilic purple sulfur bacterium member of the family Chromatiaceae isolated from Nakabusa hot spring, Japan.</title>
        <authorList>
            <person name="Saini M.K."/>
            <person name="Hanada S."/>
            <person name="Tank M."/>
        </authorList>
    </citation>
    <scope>NUCLEOTIDE SEQUENCE [LARGE SCALE GENOMIC DNA]</scope>
    <source>
        <strain evidence="3">No.7</strain>
    </source>
</reference>
<dbReference type="RefSeq" id="WP_166269584.1">
    <property type="nucleotide sequence ID" value="NZ_CP048029.1"/>
</dbReference>
<dbReference type="InterPro" id="IPR001173">
    <property type="entry name" value="Glyco_trans_2-like"/>
</dbReference>
<dbReference type="Gene3D" id="3.90.550.10">
    <property type="entry name" value="Spore Coat Polysaccharide Biosynthesis Protein SpsA, Chain A"/>
    <property type="match status" value="1"/>
</dbReference>
<dbReference type="EMBL" id="CP048029">
    <property type="protein sequence ID" value="QIK36950.1"/>
    <property type="molecule type" value="Genomic_DNA"/>
</dbReference>
<keyword evidence="2" id="KW-0808">Transferase</keyword>
<proteinExistence type="predicted"/>
<evidence type="ECO:0000259" key="1">
    <source>
        <dbReference type="Pfam" id="PF00535"/>
    </source>
</evidence>
<dbReference type="InterPro" id="IPR050834">
    <property type="entry name" value="Glycosyltransf_2"/>
</dbReference>
<sequence length="321" mass="36551">MISVIVPTRNRAHLLSRALQSIAAQTLAREHFEVIVVDNGSTDETARVVADHALRLSNLRSVRELRPGLHAGRHRGLREARGDLLVFVDDDIEAVPGWLAAIVEAFADPEVVMVGGNNLPRFEQTPPGWLLRLWERPVYGGQAIPWLSILRLPDGIRLIAPTYVWGCNFAIRRQTLLDAGGFHPDAMPRELIRFRGDGETHVSRQVAALGLKCLFHSGATVFHFVSAARMTFGYFRQRAFDQGISDSFADLRLGRRTAWLGLRSFALFASRWLRSSLEMNPELRELRRCMAVGYREGYDFHQRAYREDIEVRNWVMKTNFF</sequence>
<dbReference type="GO" id="GO:0016740">
    <property type="term" value="F:transferase activity"/>
    <property type="evidence" value="ECO:0007669"/>
    <property type="project" value="UniProtKB-KW"/>
</dbReference>
<dbReference type="SUPFAM" id="SSF53448">
    <property type="entry name" value="Nucleotide-diphospho-sugar transferases"/>
    <property type="match status" value="1"/>
</dbReference>